<protein>
    <submittedName>
        <fullName evidence="2">Predicted protein</fullName>
    </submittedName>
</protein>
<dbReference type="Gramene" id="HORVU.MOREX.r3.3HG0321460.1">
    <property type="protein sequence ID" value="HORVU.MOREX.r3.3HG0321460.1"/>
    <property type="gene ID" value="HORVU.MOREX.r3.3HG0321460"/>
</dbReference>
<dbReference type="RefSeq" id="XP_044978465.1">
    <property type="nucleotide sequence ID" value="XM_045122530.1"/>
</dbReference>
<reference evidence="3" key="3">
    <citation type="submission" date="2020-10" db="EMBL/GenBank/DDBJ databases">
        <authorList>
            <person name="Scholz U."/>
            <person name="Mascher M."/>
            <person name="Fiebig A."/>
        </authorList>
    </citation>
    <scope>NUCLEOTIDE SEQUENCE [LARGE SCALE GENOMIC DNA]</scope>
    <source>
        <strain evidence="3">cv. Morex</strain>
    </source>
</reference>
<name>F2CZY2_HORVV</name>
<feature type="region of interest" description="Disordered" evidence="1">
    <location>
        <begin position="1"/>
        <end position="24"/>
    </location>
</feature>
<sequence>MGGVDGTAENVHEPPPDNMKGGDDACSSLEDLLHPLLTFDELELPPHTCAIYNKRKRIHARELNDALTSFGRSLEGIYCKRMGLMPFEASKAGFGSDKTKYEGPEVTFNLTAAPAAGMCDANGTRPSAQQPNNDDCSHGVQAWLMQSLVTHLRSNRSNQMGLQQLPMQLSLFHLGGSYFISS</sequence>
<dbReference type="GeneID" id="123445540"/>
<keyword evidence="4" id="KW-1185">Reference proteome</keyword>
<evidence type="ECO:0000256" key="1">
    <source>
        <dbReference type="SAM" id="MobiDB-lite"/>
    </source>
</evidence>
<reference evidence="3" key="4">
    <citation type="submission" date="2022-01" db="UniProtKB">
        <authorList>
            <consortium name="EnsemblPlants"/>
        </authorList>
    </citation>
    <scope>IDENTIFICATION</scope>
    <source>
        <strain evidence="3">subsp. vulgare</strain>
    </source>
</reference>
<reference evidence="4" key="2">
    <citation type="journal article" date="2012" name="Nature">
        <title>A physical, genetic and functional sequence assembly of the barley genome.</title>
        <authorList>
            <consortium name="The International Barley Genome Sequencing Consortium"/>
            <person name="Mayer K.F."/>
            <person name="Waugh R."/>
            <person name="Brown J.W."/>
            <person name="Schulman A."/>
            <person name="Langridge P."/>
            <person name="Platzer M."/>
            <person name="Fincher G.B."/>
            <person name="Muehlbauer G.J."/>
            <person name="Sato K."/>
            <person name="Close T.J."/>
            <person name="Wise R.P."/>
            <person name="Stein N."/>
        </authorList>
    </citation>
    <scope>NUCLEOTIDE SEQUENCE [LARGE SCALE GENOMIC DNA]</scope>
    <source>
        <strain evidence="4">cv. Morex</strain>
    </source>
</reference>
<accession>F2CZY2</accession>
<dbReference type="RefSeq" id="XP_044978466.1">
    <property type="nucleotide sequence ID" value="XM_045122531.1"/>
</dbReference>
<dbReference type="Gramene" id="HORVU.MOREX.r2.3HG0268330.1">
    <property type="protein sequence ID" value="HORVU.MOREX.r2.3HG0268330.1"/>
    <property type="gene ID" value="HORVU.MOREX.r2.3HG0268330"/>
</dbReference>
<reference evidence="2" key="1">
    <citation type="journal article" date="2011" name="Plant Physiol.">
        <title>Comprehensive sequence analysis of 24,783 barley full-length cDNAs derived from 12 clone libraries.</title>
        <authorList>
            <person name="Matsumoto T."/>
            <person name="Tanaka T."/>
            <person name="Sakai H."/>
            <person name="Amano N."/>
            <person name="Kanamori H."/>
            <person name="Kurita K."/>
            <person name="Kikuta A."/>
            <person name="Kamiya K."/>
            <person name="Yamamoto M."/>
            <person name="Ikawa H."/>
            <person name="Fujii N."/>
            <person name="Hori K."/>
            <person name="Itoh T."/>
            <person name="Sato K."/>
        </authorList>
    </citation>
    <scope>NUCLEOTIDE SEQUENCE</scope>
    <source>
        <tissue evidence="2">Shoot</tissue>
    </source>
</reference>
<organism evidence="2">
    <name type="scientific">Hordeum vulgare subsp. vulgare</name>
    <name type="common">Domesticated barley</name>
    <dbReference type="NCBI Taxonomy" id="112509"/>
    <lineage>
        <taxon>Eukaryota</taxon>
        <taxon>Viridiplantae</taxon>
        <taxon>Streptophyta</taxon>
        <taxon>Embryophyta</taxon>
        <taxon>Tracheophyta</taxon>
        <taxon>Spermatophyta</taxon>
        <taxon>Magnoliopsida</taxon>
        <taxon>Liliopsida</taxon>
        <taxon>Poales</taxon>
        <taxon>Poaceae</taxon>
        <taxon>BOP clade</taxon>
        <taxon>Pooideae</taxon>
        <taxon>Triticodae</taxon>
        <taxon>Triticeae</taxon>
        <taxon>Hordeinae</taxon>
        <taxon>Hordeum</taxon>
    </lineage>
</organism>
<dbReference type="EMBL" id="AK357188">
    <property type="protein sequence ID" value="BAJ88403.1"/>
    <property type="molecule type" value="mRNA"/>
</dbReference>
<dbReference type="AlphaFoldDB" id="F2CZY2"/>
<evidence type="ECO:0000313" key="4">
    <source>
        <dbReference type="Proteomes" id="UP000011116"/>
    </source>
</evidence>
<evidence type="ECO:0000313" key="2">
    <source>
        <dbReference type="EMBL" id="BAJ88403.1"/>
    </source>
</evidence>
<dbReference type="KEGG" id="hvg:123445540"/>
<feature type="compositionally biased region" description="Basic and acidic residues" evidence="1">
    <location>
        <begin position="10"/>
        <end position="23"/>
    </location>
</feature>
<gene>
    <name evidence="3" type="primary">LOC123445540</name>
</gene>
<evidence type="ECO:0000313" key="3">
    <source>
        <dbReference type="EnsemblPlants" id="HORVU.MOREX.r3.3HG0321460.1"/>
    </source>
</evidence>
<dbReference type="Proteomes" id="UP000011116">
    <property type="component" value="Chromosome 3H"/>
</dbReference>
<proteinExistence type="evidence at transcript level"/>
<dbReference type="EnsemblPlants" id="HORVU.MOREX.r3.3HG0321460.1">
    <property type="protein sequence ID" value="HORVU.MOREX.r3.3HG0321460.1"/>
    <property type="gene ID" value="HORVU.MOREX.r3.3HG0321460"/>
</dbReference>
<dbReference type="RefSeq" id="XP_044978467.1">
    <property type="nucleotide sequence ID" value="XM_045122532.1"/>
</dbReference>